<organism evidence="2 3">
    <name type="scientific">Halohasta litchfieldiae</name>
    <dbReference type="NCBI Taxonomy" id="1073996"/>
    <lineage>
        <taxon>Archaea</taxon>
        <taxon>Methanobacteriati</taxon>
        <taxon>Methanobacteriota</taxon>
        <taxon>Stenosarchaea group</taxon>
        <taxon>Halobacteria</taxon>
        <taxon>Halobacteriales</taxon>
        <taxon>Haloferacaceae</taxon>
        <taxon>Halohasta</taxon>
    </lineage>
</organism>
<feature type="domain" description="DUF8001" evidence="1">
    <location>
        <begin position="1"/>
        <end position="77"/>
    </location>
</feature>
<dbReference type="GeneID" id="35003048"/>
<dbReference type="AlphaFoldDB" id="A0A1H6XGA3"/>
<evidence type="ECO:0000313" key="3">
    <source>
        <dbReference type="Proteomes" id="UP000198888"/>
    </source>
</evidence>
<protein>
    <recommendedName>
        <fullName evidence="1">DUF8001 domain-containing protein</fullName>
    </recommendedName>
</protein>
<gene>
    <name evidence="2" type="ORF">SAMN05444271_13917</name>
</gene>
<evidence type="ECO:0000259" key="1">
    <source>
        <dbReference type="Pfam" id="PF26008"/>
    </source>
</evidence>
<accession>A0A1H6XGA3</accession>
<accession>A0A2H4Q3S6</accession>
<proteinExistence type="predicted"/>
<dbReference type="OrthoDB" id="258836at2157"/>
<reference evidence="2 3" key="1">
    <citation type="submission" date="2016-10" db="EMBL/GenBank/DDBJ databases">
        <authorList>
            <person name="de Groot N.N."/>
        </authorList>
    </citation>
    <scope>NUCLEOTIDE SEQUENCE [LARGE SCALE GENOMIC DNA]</scope>
    <source>
        <strain evidence="2 3">DSM 22187</strain>
    </source>
</reference>
<dbReference type="Proteomes" id="UP000198888">
    <property type="component" value="Unassembled WGS sequence"/>
</dbReference>
<dbReference type="Pfam" id="PF26008">
    <property type="entry name" value="DUF8001"/>
    <property type="match status" value="1"/>
</dbReference>
<evidence type="ECO:0000313" key="2">
    <source>
        <dbReference type="EMBL" id="SEJ28148.1"/>
    </source>
</evidence>
<dbReference type="EMBL" id="FNYR01000039">
    <property type="protein sequence ID" value="SEJ28148.1"/>
    <property type="molecule type" value="Genomic_DNA"/>
</dbReference>
<keyword evidence="3" id="KW-1185">Reference proteome</keyword>
<dbReference type="RefSeq" id="WP_089673691.1">
    <property type="nucleotide sequence ID" value="NZ_CP024845.1"/>
</dbReference>
<name>A0A1H6XGA3_9EURY</name>
<dbReference type="InterPro" id="IPR058314">
    <property type="entry name" value="DUF8001"/>
</dbReference>
<dbReference type="STRING" id="1073996.SAMN05444271_13917"/>
<dbReference type="KEGG" id="hae:halTADL_2269"/>
<sequence>MTEPLRIDPGERTADEIVDELKAGRRILVTVEMLGQPKEISLRYDGELYYCDTPTRLHKHSDESEMRNCVQEMGYGK</sequence>